<evidence type="ECO:0000313" key="1">
    <source>
        <dbReference type="EMBL" id="MDQ1208115.1"/>
    </source>
</evidence>
<organism evidence="1 2">
    <name type="scientific">Acinetobacter baylyi</name>
    <dbReference type="NCBI Taxonomy" id="202950"/>
    <lineage>
        <taxon>Bacteria</taxon>
        <taxon>Pseudomonadati</taxon>
        <taxon>Pseudomonadota</taxon>
        <taxon>Gammaproteobacteria</taxon>
        <taxon>Moraxellales</taxon>
        <taxon>Moraxellaceae</taxon>
        <taxon>Acinetobacter</taxon>
    </lineage>
</organism>
<protein>
    <recommendedName>
        <fullName evidence="3">Alpha/beta hydrolase</fullName>
    </recommendedName>
</protein>
<proteinExistence type="predicted"/>
<evidence type="ECO:0008006" key="3">
    <source>
        <dbReference type="Google" id="ProtNLM"/>
    </source>
</evidence>
<dbReference type="Proteomes" id="UP001233360">
    <property type="component" value="Unassembled WGS sequence"/>
</dbReference>
<dbReference type="RefSeq" id="WP_307002520.1">
    <property type="nucleotide sequence ID" value="NZ_JAUTBK010000002.1"/>
</dbReference>
<gene>
    <name evidence="1" type="ORF">QE380_001038</name>
</gene>
<sequence>MKIVFIHGAHQQNIDAMQLEQYWLNIFQLGLKQSDLEMSLEGVDVSVPYYGDLLLQHTYSHVPVEQVGFTHAWQSWHLPFLPQNPPQTIQNDQTLISLLTQDEQQLNLSSKLYLLSHLAKDRLLKEFVMLLSKFPKLHESVIQKLIIEAYLYLANPEFMQDVHDRIAASFDRDEDYIVVAHSLGTIVAYNLLQQLKHIRVQRFITLASPLAFRVIQSKLINPITRPNSLTGDWFNFYSHEDYLSTFPLEHSPFNFQPAIINQGISTFVHKPHEILGYLQHPSVIQSIIDPIFPSPTRYLDYG</sequence>
<dbReference type="EMBL" id="JAUTBK010000002">
    <property type="protein sequence ID" value="MDQ1208115.1"/>
    <property type="molecule type" value="Genomic_DNA"/>
</dbReference>
<reference evidence="1 2" key="1">
    <citation type="submission" date="2023-07" db="EMBL/GenBank/DDBJ databases">
        <title>Functional and genomic diversity of the sorghum phyllosphere microbiome.</title>
        <authorList>
            <person name="Shade A."/>
        </authorList>
    </citation>
    <scope>NUCLEOTIDE SEQUENCE [LARGE SCALE GENOMIC DNA]</scope>
    <source>
        <strain evidence="1 2">SORGH_AS_0887</strain>
    </source>
</reference>
<keyword evidence="2" id="KW-1185">Reference proteome</keyword>
<dbReference type="Gene3D" id="3.40.50.1820">
    <property type="entry name" value="alpha/beta hydrolase"/>
    <property type="match status" value="1"/>
</dbReference>
<name>A0ABU0UUA2_ACIBI</name>
<dbReference type="SUPFAM" id="SSF53474">
    <property type="entry name" value="alpha/beta-Hydrolases"/>
    <property type="match status" value="1"/>
</dbReference>
<evidence type="ECO:0000313" key="2">
    <source>
        <dbReference type="Proteomes" id="UP001233360"/>
    </source>
</evidence>
<dbReference type="InterPro" id="IPR029058">
    <property type="entry name" value="AB_hydrolase_fold"/>
</dbReference>
<comment type="caution">
    <text evidence="1">The sequence shown here is derived from an EMBL/GenBank/DDBJ whole genome shotgun (WGS) entry which is preliminary data.</text>
</comment>
<accession>A0ABU0UUA2</accession>